<name>A0A7C2Z9G2_9CREN</name>
<evidence type="ECO:0000259" key="4">
    <source>
        <dbReference type="Pfam" id="PF13649"/>
    </source>
</evidence>
<protein>
    <submittedName>
        <fullName evidence="5">Class I SAM-dependent methyltransferase</fullName>
    </submittedName>
</protein>
<keyword evidence="2 5" id="KW-0808">Transferase</keyword>
<comment type="caution">
    <text evidence="5">The sequence shown here is derived from an EMBL/GenBank/DDBJ whole genome shotgun (WGS) entry which is preliminary data.</text>
</comment>
<dbReference type="AlphaFoldDB" id="A0A7C2Z9G2"/>
<dbReference type="InterPro" id="IPR041698">
    <property type="entry name" value="Methyltransf_25"/>
</dbReference>
<proteinExistence type="predicted"/>
<dbReference type="InterPro" id="IPR026170">
    <property type="entry name" value="FAM173A/B"/>
</dbReference>
<evidence type="ECO:0000256" key="3">
    <source>
        <dbReference type="ARBA" id="ARBA00022691"/>
    </source>
</evidence>
<feature type="domain" description="Methyltransferase" evidence="4">
    <location>
        <begin position="14"/>
        <end position="86"/>
    </location>
</feature>
<sequence>MRLANIKSDDVFYDLGCGDGRIVIRAVKEGAKKGICVELNPSLIEKAKDNAKAANVQDRITFINEDFFKVPLNEATVVYLYLLTSVNKALKPKLENELANGTRIVTLDFEIPGWKPVQIVEVSLPMRTCRLFLYIKGISDKQT</sequence>
<dbReference type="CDD" id="cd02440">
    <property type="entry name" value="AdoMet_MTases"/>
    <property type="match status" value="1"/>
</dbReference>
<evidence type="ECO:0000256" key="2">
    <source>
        <dbReference type="ARBA" id="ARBA00022679"/>
    </source>
</evidence>
<organism evidence="5">
    <name type="scientific">Ignisphaera aggregans</name>
    <dbReference type="NCBI Taxonomy" id="334771"/>
    <lineage>
        <taxon>Archaea</taxon>
        <taxon>Thermoproteota</taxon>
        <taxon>Thermoprotei</taxon>
        <taxon>Desulfurococcales</taxon>
        <taxon>Desulfurococcaceae</taxon>
        <taxon>Ignisphaera</taxon>
    </lineage>
</organism>
<evidence type="ECO:0000313" key="5">
    <source>
        <dbReference type="EMBL" id="HEW53155.1"/>
    </source>
</evidence>
<dbReference type="InterPro" id="IPR029063">
    <property type="entry name" value="SAM-dependent_MTases_sf"/>
</dbReference>
<accession>A0A7C2Z9G2</accession>
<dbReference type="Pfam" id="PF13649">
    <property type="entry name" value="Methyltransf_25"/>
    <property type="match status" value="1"/>
</dbReference>
<dbReference type="EMBL" id="DSGT01000009">
    <property type="protein sequence ID" value="HEW53155.1"/>
    <property type="molecule type" value="Genomic_DNA"/>
</dbReference>
<dbReference type="GO" id="GO:0032259">
    <property type="term" value="P:methylation"/>
    <property type="evidence" value="ECO:0007669"/>
    <property type="project" value="UniProtKB-KW"/>
</dbReference>
<keyword evidence="1 5" id="KW-0489">Methyltransferase</keyword>
<keyword evidence="3" id="KW-0949">S-adenosyl-L-methionine</keyword>
<dbReference type="Gene3D" id="3.40.50.150">
    <property type="entry name" value="Vaccinia Virus protein VP39"/>
    <property type="match status" value="1"/>
</dbReference>
<evidence type="ECO:0000256" key="1">
    <source>
        <dbReference type="ARBA" id="ARBA00022603"/>
    </source>
</evidence>
<dbReference type="SUPFAM" id="SSF53335">
    <property type="entry name" value="S-adenosyl-L-methionine-dependent methyltransferases"/>
    <property type="match status" value="1"/>
</dbReference>
<reference evidence="5" key="1">
    <citation type="journal article" date="2020" name="mSystems">
        <title>Genome- and Community-Level Interaction Insights into Carbon Utilization and Element Cycling Functions of Hydrothermarchaeota in Hydrothermal Sediment.</title>
        <authorList>
            <person name="Zhou Z."/>
            <person name="Liu Y."/>
            <person name="Xu W."/>
            <person name="Pan J."/>
            <person name="Luo Z.H."/>
            <person name="Li M."/>
        </authorList>
    </citation>
    <scope>NUCLEOTIDE SEQUENCE [LARGE SCALE GENOMIC DNA]</scope>
    <source>
        <strain evidence="5">SpSt-16</strain>
    </source>
</reference>
<dbReference type="GO" id="GO:0016279">
    <property type="term" value="F:protein-lysine N-methyltransferase activity"/>
    <property type="evidence" value="ECO:0007669"/>
    <property type="project" value="InterPro"/>
</dbReference>
<gene>
    <name evidence="5" type="ORF">ENO77_03190</name>
</gene>
<dbReference type="PANTHER" id="PTHR13610">
    <property type="entry name" value="METHYLTRANSFERASE DOMAIN-CONTAINING PROTEIN"/>
    <property type="match status" value="1"/>
</dbReference>
<dbReference type="PANTHER" id="PTHR13610:SF11">
    <property type="entry name" value="METHYLTRANSFERASE DOMAIN-CONTAINING PROTEIN"/>
    <property type="match status" value="1"/>
</dbReference>